<proteinExistence type="evidence at transcript level"/>
<organism evidence="1">
    <name type="scientific">Conopomorpha sinensis</name>
    <name type="common">litch fruit borer</name>
    <dbReference type="NCBI Taxonomy" id="940481"/>
    <lineage>
        <taxon>Eukaryota</taxon>
        <taxon>Metazoa</taxon>
        <taxon>Ecdysozoa</taxon>
        <taxon>Arthropoda</taxon>
        <taxon>Hexapoda</taxon>
        <taxon>Insecta</taxon>
        <taxon>Pterygota</taxon>
        <taxon>Neoptera</taxon>
        <taxon>Endopterygota</taxon>
        <taxon>Lepidoptera</taxon>
        <taxon>Glossata</taxon>
        <taxon>Ditrysia</taxon>
        <taxon>Tineoidea</taxon>
        <taxon>Gracillariidae</taxon>
        <taxon>Conopomorpha</taxon>
    </lineage>
</organism>
<protein>
    <submittedName>
        <fullName evidence="1">Putative gustatory receptor 15</fullName>
    </submittedName>
</protein>
<reference evidence="1" key="1">
    <citation type="submission" date="2017-08" db="EMBL/GenBank/DDBJ databases">
        <title>Analysis of the Antennal Transcriptome and Chemosensory-related Genes of Conopomorpha sinensis Bradley (Lepidoptera: Gracilariidae).</title>
        <authorList>
            <person name="Li P."/>
            <person name="Liu Y."/>
            <person name="Wang S."/>
            <person name="Sun H."/>
        </authorList>
    </citation>
    <scope>NUCLEOTIDE SEQUENCE</scope>
</reference>
<dbReference type="EMBL" id="MF625603">
    <property type="protein sequence ID" value="AXY83430.1"/>
    <property type="molecule type" value="mRNA"/>
</dbReference>
<accession>A0A3Q8HD96</accession>
<evidence type="ECO:0000313" key="1">
    <source>
        <dbReference type="EMBL" id="AXY83430.1"/>
    </source>
</evidence>
<keyword evidence="1" id="KW-0675">Receptor</keyword>
<sequence length="51" mass="5978">MIQVNHDDDVSCAETDDPQRQHCVEGYCAPHAVPQRFLRRVPHKQVQLFFD</sequence>
<dbReference type="AlphaFoldDB" id="A0A3Q8HD96"/>
<name>A0A3Q8HD96_9NEOP</name>